<feature type="repeat" description="TPR" evidence="1">
    <location>
        <begin position="203"/>
        <end position="236"/>
    </location>
</feature>
<dbReference type="SUPFAM" id="SSF48452">
    <property type="entry name" value="TPR-like"/>
    <property type="match status" value="1"/>
</dbReference>
<keyword evidence="4" id="KW-1185">Reference proteome</keyword>
<dbReference type="InterPro" id="IPR019734">
    <property type="entry name" value="TPR_rpt"/>
</dbReference>
<protein>
    <submittedName>
        <fullName evidence="3">Tetratricopeptide repeat protein</fullName>
    </submittedName>
</protein>
<dbReference type="PANTHER" id="PTHR19959">
    <property type="entry name" value="KINESIN LIGHT CHAIN"/>
    <property type="match status" value="1"/>
</dbReference>
<dbReference type="Pfam" id="PF13424">
    <property type="entry name" value="TPR_12"/>
    <property type="match status" value="1"/>
</dbReference>
<evidence type="ECO:0000313" key="3">
    <source>
        <dbReference type="EMBL" id="MFF4526478.1"/>
    </source>
</evidence>
<gene>
    <name evidence="3" type="ORF">ACFY1D_34365</name>
</gene>
<organism evidence="3 4">
    <name type="scientific">Streptomyces bluensis</name>
    <dbReference type="NCBI Taxonomy" id="33897"/>
    <lineage>
        <taxon>Bacteria</taxon>
        <taxon>Bacillati</taxon>
        <taxon>Actinomycetota</taxon>
        <taxon>Actinomycetes</taxon>
        <taxon>Kitasatosporales</taxon>
        <taxon>Streptomycetaceae</taxon>
        <taxon>Streptomyces</taxon>
    </lineage>
</organism>
<dbReference type="InterPro" id="IPR011990">
    <property type="entry name" value="TPR-like_helical_dom_sf"/>
</dbReference>
<evidence type="ECO:0000256" key="2">
    <source>
        <dbReference type="SAM" id="MobiDB-lite"/>
    </source>
</evidence>
<name>A0ABW6USN8_9ACTN</name>
<sequence>MSSHPDIDPETQLRAVAILRTPPEAVADAEEADRALRPLEKVLPATPEGPLRATILSNLGLLRLARFRHSSDPADLDQAIAHLAEASTGLLAHGSPPALSATIPNLISALHTRAEVTDNTDDLDSAIAWGRSSIVHLPALLPQRAAALASLSSALRVRYERSRYAEAEHEGDLTEAYEGDLTEAIELGHQAIADLPDDHPRLGSTLSNLGSAYLLAGRAEEAIALFERAVTLARAVRDTLGLARTLNNLAGAFLRAGRPAEATLTYEEALEAFRAIGDREGAERVANNLTVVRDLLAPPDTADPPDPDTDPDTDPGTRP</sequence>
<dbReference type="Proteomes" id="UP001602058">
    <property type="component" value="Unassembled WGS sequence"/>
</dbReference>
<dbReference type="SMART" id="SM00028">
    <property type="entry name" value="TPR"/>
    <property type="match status" value="2"/>
</dbReference>
<dbReference type="PANTHER" id="PTHR19959:SF119">
    <property type="entry name" value="FUNGAL LIPASE-LIKE DOMAIN-CONTAINING PROTEIN"/>
    <property type="match status" value="1"/>
</dbReference>
<dbReference type="Gene3D" id="1.25.40.10">
    <property type="entry name" value="Tetratricopeptide repeat domain"/>
    <property type="match status" value="2"/>
</dbReference>
<dbReference type="PROSITE" id="PS50005">
    <property type="entry name" value="TPR"/>
    <property type="match status" value="1"/>
</dbReference>
<dbReference type="EMBL" id="JBIAWJ010000026">
    <property type="protein sequence ID" value="MFF4526478.1"/>
    <property type="molecule type" value="Genomic_DNA"/>
</dbReference>
<comment type="caution">
    <text evidence="3">The sequence shown here is derived from an EMBL/GenBank/DDBJ whole genome shotgun (WGS) entry which is preliminary data.</text>
</comment>
<proteinExistence type="predicted"/>
<evidence type="ECO:0000256" key="1">
    <source>
        <dbReference type="PROSITE-ProRule" id="PRU00339"/>
    </source>
</evidence>
<evidence type="ECO:0000313" key="4">
    <source>
        <dbReference type="Proteomes" id="UP001602058"/>
    </source>
</evidence>
<feature type="region of interest" description="Disordered" evidence="2">
    <location>
        <begin position="295"/>
        <end position="319"/>
    </location>
</feature>
<keyword evidence="1" id="KW-0802">TPR repeat</keyword>
<accession>A0ABW6USN8</accession>
<dbReference type="RefSeq" id="WP_351087966.1">
    <property type="nucleotide sequence ID" value="NZ_JBEOZG010000073.1"/>
</dbReference>
<feature type="compositionally biased region" description="Acidic residues" evidence="2">
    <location>
        <begin position="303"/>
        <end position="313"/>
    </location>
</feature>
<reference evidence="3 4" key="1">
    <citation type="submission" date="2024-10" db="EMBL/GenBank/DDBJ databases">
        <title>The Natural Products Discovery Center: Release of the First 8490 Sequenced Strains for Exploring Actinobacteria Biosynthetic Diversity.</title>
        <authorList>
            <person name="Kalkreuter E."/>
            <person name="Kautsar S.A."/>
            <person name="Yang D."/>
            <person name="Bader C.D."/>
            <person name="Teijaro C.N."/>
            <person name="Fluegel L."/>
            <person name="Davis C.M."/>
            <person name="Simpson J.R."/>
            <person name="Lauterbach L."/>
            <person name="Steele A.D."/>
            <person name="Gui C."/>
            <person name="Meng S."/>
            <person name="Li G."/>
            <person name="Viehrig K."/>
            <person name="Ye F."/>
            <person name="Su P."/>
            <person name="Kiefer A.F."/>
            <person name="Nichols A."/>
            <person name="Cepeda A.J."/>
            <person name="Yan W."/>
            <person name="Fan B."/>
            <person name="Jiang Y."/>
            <person name="Adhikari A."/>
            <person name="Zheng C.-J."/>
            <person name="Schuster L."/>
            <person name="Cowan T.M."/>
            <person name="Smanski M.J."/>
            <person name="Chevrette M.G."/>
            <person name="De Carvalho L.P.S."/>
            <person name="Shen B."/>
        </authorList>
    </citation>
    <scope>NUCLEOTIDE SEQUENCE [LARGE SCALE GENOMIC DNA]</scope>
    <source>
        <strain evidence="3 4">NPDC001390</strain>
    </source>
</reference>